<dbReference type="InterPro" id="IPR005618">
    <property type="entry name" value="OMPW"/>
</dbReference>
<dbReference type="RefSeq" id="WP_051337563.1">
    <property type="nucleotide sequence ID" value="NZ_CP010729.1"/>
</dbReference>
<feature type="signal peptide" evidence="2">
    <location>
        <begin position="1"/>
        <end position="22"/>
    </location>
</feature>
<evidence type="ECO:0000256" key="1">
    <source>
        <dbReference type="ARBA" id="ARBA00009330"/>
    </source>
</evidence>
<keyword evidence="3" id="KW-0614">Plasmid</keyword>
<dbReference type="EMBL" id="CP010729">
    <property type="protein sequence ID" value="AUR01683.1"/>
    <property type="molecule type" value="Genomic_DNA"/>
</dbReference>
<dbReference type="InterPro" id="IPR011250">
    <property type="entry name" value="OMP/PagP_B-barrel"/>
</dbReference>
<dbReference type="Pfam" id="PF03922">
    <property type="entry name" value="OmpW"/>
    <property type="match status" value="1"/>
</dbReference>
<feature type="chain" id="PRO_5014394722" evidence="2">
    <location>
        <begin position="23"/>
        <end position="215"/>
    </location>
</feature>
<reference evidence="3 4" key="2">
    <citation type="journal article" date="2017" name="Genome Biol. Evol.">
        <title>Trajectories and Drivers of Genome Evolution in Surface-Associated Marine Phaeobacter.</title>
        <authorList>
            <person name="Freese H.M."/>
            <person name="Sikorski J."/>
            <person name="Bunk B."/>
            <person name="Scheuner C."/>
            <person name="Meier-Kolthoff J.P."/>
            <person name="Sproer C."/>
            <person name="Gram L."/>
            <person name="Overmann J."/>
        </authorList>
    </citation>
    <scope>NUCLEOTIDE SEQUENCE [LARGE SCALE GENOMIC DNA]</scope>
    <source>
        <strain evidence="3 4">P88</strain>
        <plasmid evidence="3">pP88_d</plasmid>
    </source>
</reference>
<evidence type="ECO:0000256" key="2">
    <source>
        <dbReference type="SAM" id="SignalP"/>
    </source>
</evidence>
<geneLocation type="plasmid" evidence="4">
    <name>pp88_d</name>
</geneLocation>
<protein>
    <submittedName>
        <fullName evidence="3">Outer membrane protein</fullName>
    </submittedName>
</protein>
<dbReference type="PANTHER" id="PTHR36920">
    <property type="match status" value="1"/>
</dbReference>
<dbReference type="Gene3D" id="2.40.160.20">
    <property type="match status" value="1"/>
</dbReference>
<evidence type="ECO:0000313" key="4">
    <source>
        <dbReference type="Proteomes" id="UP000236447"/>
    </source>
</evidence>
<sequence length="215" mass="21992" precursor="true">MKTLIPAAALLTATLTCAPALAQEATGPWSLRLGLAHIGFDESAQIGLGGTTVPGASFETDNDTTLTVSLGYRFNERFSVEGTVGLPPTAALTGTGPLAGVPLGEVTYGPATLTGLYHMPFANGLEAYVGGGVNYTIVFDTEDGTVSDFEVDNAWAPVLQVGLSGAIPDTRAAWFLDAKYIALETKARGTVGGAPATADITLNPTILTAGIAISF</sequence>
<proteinExistence type="inferred from homology"/>
<dbReference type="GO" id="GO:0055085">
    <property type="term" value="P:transmembrane transport"/>
    <property type="evidence" value="ECO:0007669"/>
    <property type="project" value="TreeGrafter"/>
</dbReference>
<accession>A0A2I7KGG6</accession>
<dbReference type="GO" id="GO:0019867">
    <property type="term" value="C:outer membrane"/>
    <property type="evidence" value="ECO:0007669"/>
    <property type="project" value="InterPro"/>
</dbReference>
<dbReference type="AlphaFoldDB" id="A0A2I7KGG6"/>
<organism evidence="3 4">
    <name type="scientific">Phaeobacter inhibens</name>
    <dbReference type="NCBI Taxonomy" id="221822"/>
    <lineage>
        <taxon>Bacteria</taxon>
        <taxon>Pseudomonadati</taxon>
        <taxon>Pseudomonadota</taxon>
        <taxon>Alphaproteobacteria</taxon>
        <taxon>Rhodobacterales</taxon>
        <taxon>Roseobacteraceae</taxon>
        <taxon>Phaeobacter</taxon>
    </lineage>
</organism>
<comment type="similarity">
    <text evidence="1">Belongs to the OmpW/AlkL family.</text>
</comment>
<dbReference type="Proteomes" id="UP000236447">
    <property type="component" value="Plasmid pP88_d"/>
</dbReference>
<dbReference type="PANTHER" id="PTHR36920:SF1">
    <property type="entry name" value="OUTER MEMBRANE PROTEIN W"/>
    <property type="match status" value="1"/>
</dbReference>
<keyword evidence="2" id="KW-0732">Signal</keyword>
<gene>
    <name evidence="3" type="ORF">PhaeoP88_04371</name>
</gene>
<reference evidence="3 4" key="1">
    <citation type="journal article" date="2017" name="Front. Microbiol.">
        <title>Phaeobacter piscinae sp. nov., a species of the Roseobacter group and potential aquaculture probiont.</title>
        <authorList>
            <person name="Sonnenschein E.C."/>
            <person name="Phippen C.B.W."/>
            <person name="Nielsen K.F."/>
            <person name="Mateiu R.V."/>
            <person name="Melchiorsen J."/>
            <person name="Gram L."/>
            <person name="Overmann J."/>
            <person name="Freese H.M."/>
        </authorList>
    </citation>
    <scope>NUCLEOTIDE SEQUENCE [LARGE SCALE GENOMIC DNA]</scope>
    <source>
        <strain evidence="3 4">P88</strain>
        <plasmid evidence="3">pP88_d</plasmid>
    </source>
</reference>
<dbReference type="SUPFAM" id="SSF56925">
    <property type="entry name" value="OMPA-like"/>
    <property type="match status" value="1"/>
</dbReference>
<evidence type="ECO:0000313" key="3">
    <source>
        <dbReference type="EMBL" id="AUR01683.1"/>
    </source>
</evidence>
<name>A0A2I7KGG6_9RHOB</name>